<dbReference type="InParanoid" id="A0A4R6QID3"/>
<dbReference type="PRINTS" id="PR00035">
    <property type="entry name" value="HTHGNTR"/>
</dbReference>
<evidence type="ECO:0000313" key="7">
    <source>
        <dbReference type="EMBL" id="TDP62465.1"/>
    </source>
</evidence>
<dbReference type="PROSITE" id="PS50949">
    <property type="entry name" value="HTH_GNTR"/>
    <property type="match status" value="1"/>
</dbReference>
<evidence type="ECO:0000256" key="3">
    <source>
        <dbReference type="ARBA" id="ARBA00023015"/>
    </source>
</evidence>
<dbReference type="OrthoDB" id="9804020at2"/>
<dbReference type="PANTHER" id="PTHR46577">
    <property type="entry name" value="HTH-TYPE TRANSCRIPTIONAL REGULATORY PROTEIN GABR"/>
    <property type="match status" value="1"/>
</dbReference>
<keyword evidence="3" id="KW-0805">Transcription regulation</keyword>
<keyword evidence="2" id="KW-0663">Pyridoxal phosphate</keyword>
<dbReference type="Proteomes" id="UP000295361">
    <property type="component" value="Unassembled WGS sequence"/>
</dbReference>
<feature type="domain" description="HTH gntR-type" evidence="6">
    <location>
        <begin position="22"/>
        <end position="90"/>
    </location>
</feature>
<proteinExistence type="inferred from homology"/>
<dbReference type="Pfam" id="PF00392">
    <property type="entry name" value="GntR"/>
    <property type="match status" value="1"/>
</dbReference>
<protein>
    <submittedName>
        <fullName evidence="7">GntR family transcriptional regulator</fullName>
    </submittedName>
</protein>
<dbReference type="GO" id="GO:0003677">
    <property type="term" value="F:DNA binding"/>
    <property type="evidence" value="ECO:0007669"/>
    <property type="project" value="UniProtKB-KW"/>
</dbReference>
<sequence>MPISVNIGATDALALPLRGDGESLHQWLFAGLRAGILQSRLPAGLKLPSSRALASQIGVARGTVTAIYDELAAQGYLECAVGRGSFVAHVLPERPQVARRTASLRPATVRGTPLSEALGVREVWTRTPFPQQENATAAVPFRAHLPDTRMFPLDVWRKLAAHGARALSPGDLTSTAITGLPLLREAIAGHLAAARGVSTDPRQILVVSSAQEAMDLSVRLLCSPNQTVWLEDPGYVGARAIMAAHGLRVANVPVDDQGLAVAEGIRLAPQARLACITPSRQSPLGMPMSVARRSALLNWATRAGSFLIEDDYDSEYRYGTRPIPALKSMDCDDRVLLLGTFSKLMFPALRLAYLVLPQALVEPFTRARSLLGRGLPALEQAMTARFILDGHFERHLRRSRAQYAARAQALRHAIGRHARGLVEPPAIDAGLDVAVRLRTRGNDRAAQRQLMAAGIEAVALSRYATDARLAPGLVLGFAAFDESQIESAVRQLAVALGRQSQ</sequence>
<evidence type="ECO:0000256" key="4">
    <source>
        <dbReference type="ARBA" id="ARBA00023125"/>
    </source>
</evidence>
<dbReference type="InterPro" id="IPR000524">
    <property type="entry name" value="Tscrpt_reg_HTH_GntR"/>
</dbReference>
<dbReference type="CDD" id="cd00609">
    <property type="entry name" value="AAT_like"/>
    <property type="match status" value="1"/>
</dbReference>
<dbReference type="AlphaFoldDB" id="A0A4R6QID3"/>
<evidence type="ECO:0000256" key="1">
    <source>
        <dbReference type="ARBA" id="ARBA00005384"/>
    </source>
</evidence>
<gene>
    <name evidence="7" type="ORF">DES47_10743</name>
</gene>
<reference evidence="7 8" key="1">
    <citation type="submission" date="2019-03" db="EMBL/GenBank/DDBJ databases">
        <title>Genomic Encyclopedia of Type Strains, Phase IV (KMG-IV): sequencing the most valuable type-strain genomes for metagenomic binning, comparative biology and taxonomic classification.</title>
        <authorList>
            <person name="Goeker M."/>
        </authorList>
    </citation>
    <scope>NUCLEOTIDE SEQUENCE [LARGE SCALE GENOMIC DNA]</scope>
    <source>
        <strain evidence="7 8">DSM 16998</strain>
    </source>
</reference>
<dbReference type="GO" id="GO:0030170">
    <property type="term" value="F:pyridoxal phosphate binding"/>
    <property type="evidence" value="ECO:0007669"/>
    <property type="project" value="InterPro"/>
</dbReference>
<dbReference type="Pfam" id="PF00155">
    <property type="entry name" value="Aminotran_1_2"/>
    <property type="match status" value="1"/>
</dbReference>
<evidence type="ECO:0000256" key="2">
    <source>
        <dbReference type="ARBA" id="ARBA00022898"/>
    </source>
</evidence>
<evidence type="ECO:0000313" key="8">
    <source>
        <dbReference type="Proteomes" id="UP000295361"/>
    </source>
</evidence>
<dbReference type="Gene3D" id="3.40.640.10">
    <property type="entry name" value="Type I PLP-dependent aspartate aminotransferase-like (Major domain)"/>
    <property type="match status" value="1"/>
</dbReference>
<dbReference type="SMART" id="SM00345">
    <property type="entry name" value="HTH_GNTR"/>
    <property type="match status" value="1"/>
</dbReference>
<dbReference type="InterPro" id="IPR015421">
    <property type="entry name" value="PyrdxlP-dep_Trfase_major"/>
</dbReference>
<comment type="caution">
    <text evidence="7">The sequence shown here is derived from an EMBL/GenBank/DDBJ whole genome shotgun (WGS) entry which is preliminary data.</text>
</comment>
<dbReference type="SUPFAM" id="SSF46785">
    <property type="entry name" value="Winged helix' DNA-binding domain"/>
    <property type="match status" value="1"/>
</dbReference>
<dbReference type="EMBL" id="SNXS01000007">
    <property type="protein sequence ID" value="TDP62465.1"/>
    <property type="molecule type" value="Genomic_DNA"/>
</dbReference>
<keyword evidence="8" id="KW-1185">Reference proteome</keyword>
<dbReference type="InterPro" id="IPR036390">
    <property type="entry name" value="WH_DNA-bd_sf"/>
</dbReference>
<evidence type="ECO:0000259" key="6">
    <source>
        <dbReference type="PROSITE" id="PS50949"/>
    </source>
</evidence>
<dbReference type="GO" id="GO:0003700">
    <property type="term" value="F:DNA-binding transcription factor activity"/>
    <property type="evidence" value="ECO:0007669"/>
    <property type="project" value="InterPro"/>
</dbReference>
<keyword evidence="4" id="KW-0238">DNA-binding</keyword>
<keyword evidence="5" id="KW-0804">Transcription</keyword>
<dbReference type="InterPro" id="IPR004839">
    <property type="entry name" value="Aminotransferase_I/II_large"/>
</dbReference>
<dbReference type="Gene3D" id="1.10.10.10">
    <property type="entry name" value="Winged helix-like DNA-binding domain superfamily/Winged helix DNA-binding domain"/>
    <property type="match status" value="1"/>
</dbReference>
<dbReference type="InterPro" id="IPR015424">
    <property type="entry name" value="PyrdxlP-dep_Trfase"/>
</dbReference>
<comment type="similarity">
    <text evidence="1">In the C-terminal section; belongs to the class-I pyridoxal-phosphate-dependent aminotransferase family.</text>
</comment>
<organism evidence="7 8">
    <name type="scientific">Roseateles toxinivorans</name>
    <dbReference type="NCBI Taxonomy" id="270368"/>
    <lineage>
        <taxon>Bacteria</taxon>
        <taxon>Pseudomonadati</taxon>
        <taxon>Pseudomonadota</taxon>
        <taxon>Betaproteobacteria</taxon>
        <taxon>Burkholderiales</taxon>
        <taxon>Sphaerotilaceae</taxon>
        <taxon>Roseateles</taxon>
    </lineage>
</organism>
<dbReference type="SUPFAM" id="SSF53383">
    <property type="entry name" value="PLP-dependent transferases"/>
    <property type="match status" value="1"/>
</dbReference>
<dbReference type="InterPro" id="IPR051446">
    <property type="entry name" value="HTH_trans_reg/aminotransferase"/>
</dbReference>
<name>A0A4R6QID3_9BURK</name>
<evidence type="ECO:0000256" key="5">
    <source>
        <dbReference type="ARBA" id="ARBA00023163"/>
    </source>
</evidence>
<accession>A0A4R6QID3</accession>
<dbReference type="InterPro" id="IPR036388">
    <property type="entry name" value="WH-like_DNA-bd_sf"/>
</dbReference>
<dbReference type="PANTHER" id="PTHR46577:SF1">
    <property type="entry name" value="HTH-TYPE TRANSCRIPTIONAL REGULATORY PROTEIN GABR"/>
    <property type="match status" value="1"/>
</dbReference>
<dbReference type="CDD" id="cd07377">
    <property type="entry name" value="WHTH_GntR"/>
    <property type="match status" value="1"/>
</dbReference>